<dbReference type="Proteomes" id="UP001243846">
    <property type="component" value="Unassembled WGS sequence"/>
</dbReference>
<evidence type="ECO:0000313" key="2">
    <source>
        <dbReference type="Proteomes" id="UP001243846"/>
    </source>
</evidence>
<organism evidence="1 2">
    <name type="scientific">Paracoccus cavernae</name>
    <dbReference type="NCBI Taxonomy" id="1571207"/>
    <lineage>
        <taxon>Bacteria</taxon>
        <taxon>Pseudomonadati</taxon>
        <taxon>Pseudomonadota</taxon>
        <taxon>Alphaproteobacteria</taxon>
        <taxon>Rhodobacterales</taxon>
        <taxon>Paracoccaceae</taxon>
        <taxon>Paracoccus</taxon>
    </lineage>
</organism>
<comment type="caution">
    <text evidence="1">The sequence shown here is derived from an EMBL/GenBank/DDBJ whole genome shotgun (WGS) entry which is preliminary data.</text>
</comment>
<keyword evidence="2" id="KW-1185">Reference proteome</keyword>
<accession>A0ABT8D4X4</accession>
<reference evidence="2" key="1">
    <citation type="journal article" date="2019" name="Int. J. Syst. Evol. Microbiol.">
        <title>The Global Catalogue of Microorganisms (GCM) 10K type strain sequencing project: providing services to taxonomists for standard genome sequencing and annotation.</title>
        <authorList>
            <consortium name="The Broad Institute Genomics Platform"/>
            <consortium name="The Broad Institute Genome Sequencing Center for Infectious Disease"/>
            <person name="Wu L."/>
            <person name="Ma J."/>
        </authorList>
    </citation>
    <scope>NUCLEOTIDE SEQUENCE [LARGE SCALE GENOMIC DNA]</scope>
    <source>
        <strain evidence="2">CECT 8482</strain>
    </source>
</reference>
<sequence>MTLTSPEAFGLFAGLPVRSGVTVTSATALRVPAVAAAVGMIAEACGIHADLHDREVLSQIVQNYIRTSACMPDFALKAVGFMRVWNLRGTVEPRRSPLVTVIEAGSSQGS</sequence>
<evidence type="ECO:0000313" key="1">
    <source>
        <dbReference type="EMBL" id="MDN3711800.1"/>
    </source>
</evidence>
<dbReference type="EMBL" id="JAUFRC010000001">
    <property type="protein sequence ID" value="MDN3711800.1"/>
    <property type="molecule type" value="Genomic_DNA"/>
</dbReference>
<gene>
    <name evidence="1" type="ORF">QWZ10_08110</name>
</gene>
<name>A0ABT8D4X4_9RHOB</name>
<proteinExistence type="predicted"/>
<protein>
    <submittedName>
        <fullName evidence="1">Uncharacterized protein</fullName>
    </submittedName>
</protein>